<dbReference type="InParanoid" id="A0A1X7TK15"/>
<dbReference type="Gene3D" id="3.40.50.300">
    <property type="entry name" value="P-loop containing nucleotide triphosphate hydrolases"/>
    <property type="match status" value="1"/>
</dbReference>
<dbReference type="Pfam" id="PF12775">
    <property type="entry name" value="AAA_7"/>
    <property type="match status" value="1"/>
</dbReference>
<organism evidence="3">
    <name type="scientific">Amphimedon queenslandica</name>
    <name type="common">Sponge</name>
    <dbReference type="NCBI Taxonomy" id="400682"/>
    <lineage>
        <taxon>Eukaryota</taxon>
        <taxon>Metazoa</taxon>
        <taxon>Porifera</taxon>
        <taxon>Demospongiae</taxon>
        <taxon>Heteroscleromorpha</taxon>
        <taxon>Haplosclerida</taxon>
        <taxon>Niphatidae</taxon>
        <taxon>Amphimedon</taxon>
    </lineage>
</organism>
<dbReference type="AlphaFoldDB" id="A0A1X7TK15"/>
<name>A0A1X7TK15_AMPQE</name>
<dbReference type="PANTHER" id="PTHR46532">
    <property type="entry name" value="MALE FERTILITY FACTOR KL5"/>
    <property type="match status" value="1"/>
</dbReference>
<dbReference type="STRING" id="400682.A0A1X7TK15"/>
<dbReference type="GO" id="GO:0005858">
    <property type="term" value="C:axonemal dynein complex"/>
    <property type="evidence" value="ECO:0007669"/>
    <property type="project" value="TreeGrafter"/>
</dbReference>
<dbReference type="GO" id="GO:0051959">
    <property type="term" value="F:dynein light intermediate chain binding"/>
    <property type="evidence" value="ECO:0007669"/>
    <property type="project" value="InterPro"/>
</dbReference>
<evidence type="ECO:0000256" key="1">
    <source>
        <dbReference type="ARBA" id="ARBA00008887"/>
    </source>
</evidence>
<dbReference type="InterPro" id="IPR026983">
    <property type="entry name" value="DHC"/>
</dbReference>
<accession>A0A1X7TK15</accession>
<feature type="region of interest" description="Disordered" evidence="2">
    <location>
        <begin position="92"/>
        <end position="111"/>
    </location>
</feature>
<feature type="region of interest" description="Disordered" evidence="2">
    <location>
        <begin position="117"/>
        <end position="158"/>
    </location>
</feature>
<dbReference type="GO" id="GO:0007018">
    <property type="term" value="P:microtubule-based movement"/>
    <property type="evidence" value="ECO:0007669"/>
    <property type="project" value="InterPro"/>
</dbReference>
<dbReference type="eggNOG" id="KOG3595">
    <property type="taxonomic scope" value="Eukaryota"/>
</dbReference>
<feature type="compositionally biased region" description="Basic and acidic residues" evidence="2">
    <location>
        <begin position="117"/>
        <end position="126"/>
    </location>
</feature>
<dbReference type="GO" id="GO:0045505">
    <property type="term" value="F:dynein intermediate chain binding"/>
    <property type="evidence" value="ECO:0007669"/>
    <property type="project" value="InterPro"/>
</dbReference>
<dbReference type="EnsemblMetazoa" id="Aqu2.1.15205_001">
    <property type="protein sequence ID" value="Aqu2.1.15205_001"/>
    <property type="gene ID" value="Aqu2.1.15205"/>
</dbReference>
<reference evidence="3" key="1">
    <citation type="submission" date="2017-05" db="UniProtKB">
        <authorList>
            <consortium name="EnsemblMetazoa"/>
        </authorList>
    </citation>
    <scope>IDENTIFICATION</scope>
</reference>
<evidence type="ECO:0000313" key="3">
    <source>
        <dbReference type="EnsemblMetazoa" id="Aqu2.1.15205_001"/>
    </source>
</evidence>
<dbReference type="InterPro" id="IPR027417">
    <property type="entry name" value="P-loop_NTPase"/>
</dbReference>
<evidence type="ECO:0000256" key="2">
    <source>
        <dbReference type="SAM" id="MobiDB-lite"/>
    </source>
</evidence>
<dbReference type="SUPFAM" id="SSF52540">
    <property type="entry name" value="P-loop containing nucleoside triphosphate hydrolases"/>
    <property type="match status" value="1"/>
</dbReference>
<protein>
    <submittedName>
        <fullName evidence="3">Uncharacterized protein</fullName>
    </submittedName>
</protein>
<proteinExistence type="inferred from homology"/>
<dbReference type="OrthoDB" id="447173at2759"/>
<comment type="similarity">
    <text evidence="1">Belongs to the dynein heavy chain family.</text>
</comment>
<dbReference type="PANTHER" id="PTHR46532:SF4">
    <property type="entry name" value="AAA+ ATPASE DOMAIN-CONTAINING PROTEIN"/>
    <property type="match status" value="1"/>
</dbReference>
<sequence length="188" mass="21232">NIQGEWVLWSNRVPKIEVETHKVCSPDVLVPTLDTVRHESLLYTWLGEHKPMVLCGPPGSGKTMTLFSALRALPEFEVSLDVNIHSQYSVLRASDDDDDTPPPVPAYNPNGVQEYSELKREGEKKNKQQQQQQGAGPLYSTLNQDYDTPPPVPPAYNPEGVQEYSVLKREGETSTGSVYWCYWTIFNH</sequence>